<dbReference type="Pfam" id="PF15152">
    <property type="entry name" value="Kisspeptin"/>
    <property type="match status" value="1"/>
</dbReference>
<dbReference type="Ensembl" id="ENSMODT00000069576.1">
    <property type="protein sequence ID" value="ENSMODP00000043929.1"/>
    <property type="gene ID" value="ENSMODG00000047708.1"/>
</dbReference>
<dbReference type="InParanoid" id="A0A5F8G925"/>
<dbReference type="OMA" id="MRTSKYW"/>
<name>A0A5F8G925_MONDO</name>
<feature type="region of interest" description="Disordered" evidence="1">
    <location>
        <begin position="18"/>
        <end position="67"/>
    </location>
</feature>
<dbReference type="GO" id="GO:0031773">
    <property type="term" value="F:kisspeptin receptor binding"/>
    <property type="evidence" value="ECO:0000318"/>
    <property type="project" value="GO_Central"/>
</dbReference>
<dbReference type="GO" id="GO:0005615">
    <property type="term" value="C:extracellular space"/>
    <property type="evidence" value="ECO:0000318"/>
    <property type="project" value="GO_Central"/>
</dbReference>
<keyword evidence="3" id="KW-1185">Reference proteome</keyword>
<evidence type="ECO:0000313" key="2">
    <source>
        <dbReference type="Ensembl" id="ENSMODP00000043929.1"/>
    </source>
</evidence>
<dbReference type="AlphaFoldDB" id="A0A5F8G925"/>
<dbReference type="PANTHER" id="PTHR16955">
    <property type="entry name" value="METASTASIS-SUPPRESSOR KISS-1"/>
    <property type="match status" value="1"/>
</dbReference>
<proteinExistence type="predicted"/>
<evidence type="ECO:0000256" key="1">
    <source>
        <dbReference type="SAM" id="MobiDB-lite"/>
    </source>
</evidence>
<dbReference type="InterPro" id="IPR020207">
    <property type="entry name" value="Metastasis-suppressor_KiSS-1"/>
</dbReference>
<feature type="compositionally biased region" description="Basic and acidic residues" evidence="1">
    <location>
        <begin position="40"/>
        <end position="59"/>
    </location>
</feature>
<organism evidence="2 3">
    <name type="scientific">Monodelphis domestica</name>
    <name type="common">Gray short-tailed opossum</name>
    <dbReference type="NCBI Taxonomy" id="13616"/>
    <lineage>
        <taxon>Eukaryota</taxon>
        <taxon>Metazoa</taxon>
        <taxon>Chordata</taxon>
        <taxon>Craniata</taxon>
        <taxon>Vertebrata</taxon>
        <taxon>Euteleostomi</taxon>
        <taxon>Mammalia</taxon>
        <taxon>Metatheria</taxon>
        <taxon>Didelphimorphia</taxon>
        <taxon>Didelphidae</taxon>
        <taxon>Monodelphis</taxon>
    </lineage>
</organism>
<dbReference type="Bgee" id="ENSMODG00000047708">
    <property type="expression patterns" value="Expressed in spinal cord and 4 other cell types or tissues"/>
</dbReference>
<evidence type="ECO:0000313" key="3">
    <source>
        <dbReference type="Proteomes" id="UP000002280"/>
    </source>
</evidence>
<reference evidence="2" key="2">
    <citation type="submission" date="2025-08" db="UniProtKB">
        <authorList>
            <consortium name="Ensembl"/>
        </authorList>
    </citation>
    <scope>IDENTIFICATION</scope>
</reference>
<dbReference type="GO" id="GO:0033686">
    <property type="term" value="P:positive regulation of luteinizing hormone secretion"/>
    <property type="evidence" value="ECO:0000318"/>
    <property type="project" value="GO_Central"/>
</dbReference>
<dbReference type="PANTHER" id="PTHR16955:SF6">
    <property type="entry name" value="METASTASIS-SUPPRESSOR KISS-1"/>
    <property type="match status" value="1"/>
</dbReference>
<dbReference type="Proteomes" id="UP000002280">
    <property type="component" value="Chromosome 2"/>
</dbReference>
<dbReference type="GO" id="GO:0007186">
    <property type="term" value="P:G protein-coupled receptor signaling pathway"/>
    <property type="evidence" value="ECO:0000318"/>
    <property type="project" value="GO_Central"/>
</dbReference>
<sequence length="121" mass="13615">MRTSKYWQLLLLSVSPFGKTSDKFAPIENPGHTGSSYLRQEGHGAPRSQKRQDKHRDWPCSDETSDPLWPGLCPTPSQLIIAPQGALQVEQEKDLSAYNWNSFNLHCGKHQTNRGKAQMPA</sequence>
<dbReference type="STRING" id="13616.ENSMODP00000043929"/>
<protein>
    <submittedName>
        <fullName evidence="2">Uncharacterized protein</fullName>
    </submittedName>
</protein>
<accession>A0A5F8G925</accession>
<reference evidence="2" key="3">
    <citation type="submission" date="2025-09" db="UniProtKB">
        <authorList>
            <consortium name="Ensembl"/>
        </authorList>
    </citation>
    <scope>IDENTIFICATION</scope>
</reference>
<reference evidence="2 3" key="1">
    <citation type="journal article" date="2007" name="Nature">
        <title>Genome of the marsupial Monodelphis domestica reveals innovation in non-coding sequences.</title>
        <authorList>
            <person name="Mikkelsen T.S."/>
            <person name="Wakefield M.J."/>
            <person name="Aken B."/>
            <person name="Amemiya C.T."/>
            <person name="Chang J.L."/>
            <person name="Duke S."/>
            <person name="Garber M."/>
            <person name="Gentles A.J."/>
            <person name="Goodstadt L."/>
            <person name="Heger A."/>
            <person name="Jurka J."/>
            <person name="Kamal M."/>
            <person name="Mauceli E."/>
            <person name="Searle S.M."/>
            <person name="Sharpe T."/>
            <person name="Baker M.L."/>
            <person name="Batzer M.A."/>
            <person name="Benos P.V."/>
            <person name="Belov K."/>
            <person name="Clamp M."/>
            <person name="Cook A."/>
            <person name="Cuff J."/>
            <person name="Das R."/>
            <person name="Davidow L."/>
            <person name="Deakin J.E."/>
            <person name="Fazzari M.J."/>
            <person name="Glass J.L."/>
            <person name="Grabherr M."/>
            <person name="Greally J.M."/>
            <person name="Gu W."/>
            <person name="Hore T.A."/>
            <person name="Huttley G.A."/>
            <person name="Kleber M."/>
            <person name="Jirtle R.L."/>
            <person name="Koina E."/>
            <person name="Lee J.T."/>
            <person name="Mahony S."/>
            <person name="Marra M.A."/>
            <person name="Miller R.D."/>
            <person name="Nicholls R.D."/>
            <person name="Oda M."/>
            <person name="Papenfuss A.T."/>
            <person name="Parra Z.E."/>
            <person name="Pollock D.D."/>
            <person name="Ray D.A."/>
            <person name="Schein J.E."/>
            <person name="Speed T.P."/>
            <person name="Thompson K."/>
            <person name="VandeBerg J.L."/>
            <person name="Wade C.M."/>
            <person name="Walker J.A."/>
            <person name="Waters P.D."/>
            <person name="Webber C."/>
            <person name="Weidman J.R."/>
            <person name="Xie X."/>
            <person name="Zody M.C."/>
            <person name="Baldwin J."/>
            <person name="Abdouelleil A."/>
            <person name="Abdulkadir J."/>
            <person name="Abebe A."/>
            <person name="Abera B."/>
            <person name="Abreu J."/>
            <person name="Acer S.C."/>
            <person name="Aftuck L."/>
            <person name="Alexander A."/>
            <person name="An P."/>
            <person name="Anderson E."/>
            <person name="Anderson S."/>
            <person name="Arachi H."/>
            <person name="Azer M."/>
            <person name="Bachantsang P."/>
            <person name="Barry A."/>
            <person name="Bayul T."/>
            <person name="Berlin A."/>
            <person name="Bessette D."/>
            <person name="Bloom T."/>
            <person name="Bloom T."/>
            <person name="Boguslavskiy L."/>
            <person name="Bonnet C."/>
            <person name="Boukhgalter B."/>
            <person name="Bourzgui I."/>
            <person name="Brown A."/>
            <person name="Cahill P."/>
            <person name="Channer S."/>
            <person name="Cheshatsang Y."/>
            <person name="Chuda L."/>
            <person name="Citroen M."/>
            <person name="Collymore A."/>
            <person name="Cooke P."/>
            <person name="Costello M."/>
            <person name="D'Aco K."/>
            <person name="Daza R."/>
            <person name="De Haan G."/>
            <person name="DeGray S."/>
            <person name="DeMaso C."/>
            <person name="Dhargay N."/>
            <person name="Dooley K."/>
            <person name="Dooley E."/>
            <person name="Doricent M."/>
            <person name="Dorje P."/>
            <person name="Dorjee K."/>
            <person name="Dupes A."/>
            <person name="Elong R."/>
            <person name="Falk J."/>
            <person name="Farina A."/>
            <person name="Faro S."/>
            <person name="Ferguson D."/>
            <person name="Fisher S."/>
            <person name="Foley C.D."/>
            <person name="Franke A."/>
            <person name="Friedrich D."/>
            <person name="Gadbois L."/>
            <person name="Gearin G."/>
            <person name="Gearin C.R."/>
            <person name="Giannoukos G."/>
            <person name="Goode T."/>
            <person name="Graham J."/>
            <person name="Grandbois E."/>
            <person name="Grewal S."/>
            <person name="Gyaltsen K."/>
            <person name="Hafez N."/>
            <person name="Hagos B."/>
            <person name="Hall J."/>
            <person name="Henson C."/>
            <person name="Hollinger A."/>
            <person name="Honan T."/>
            <person name="Huard M.D."/>
            <person name="Hughes L."/>
            <person name="Hurhula B."/>
            <person name="Husby M.E."/>
            <person name="Kamat A."/>
            <person name="Kanga B."/>
            <person name="Kashin S."/>
            <person name="Khazanovich D."/>
            <person name="Kisner P."/>
            <person name="Lance K."/>
            <person name="Lara M."/>
            <person name="Lee W."/>
            <person name="Lennon N."/>
            <person name="Letendre F."/>
            <person name="LeVine R."/>
            <person name="Lipovsky A."/>
            <person name="Liu X."/>
            <person name="Liu J."/>
            <person name="Liu S."/>
            <person name="Lokyitsang T."/>
            <person name="Lokyitsang Y."/>
            <person name="Lubonja R."/>
            <person name="Lui A."/>
            <person name="MacDonald P."/>
            <person name="Magnisalis V."/>
            <person name="Maru K."/>
            <person name="Matthews C."/>
            <person name="McCusker W."/>
            <person name="McDonough S."/>
            <person name="Mehta T."/>
            <person name="Meldrim J."/>
            <person name="Meneus L."/>
            <person name="Mihai O."/>
            <person name="Mihalev A."/>
            <person name="Mihova T."/>
            <person name="Mittelman R."/>
            <person name="Mlenga V."/>
            <person name="Montmayeur A."/>
            <person name="Mulrain L."/>
            <person name="Navidi A."/>
            <person name="Naylor J."/>
            <person name="Negash T."/>
            <person name="Nguyen T."/>
            <person name="Nguyen N."/>
            <person name="Nicol R."/>
            <person name="Norbu C."/>
            <person name="Norbu N."/>
            <person name="Novod N."/>
            <person name="O'Neill B."/>
            <person name="Osman S."/>
            <person name="Markiewicz E."/>
            <person name="Oyono O.L."/>
            <person name="Patti C."/>
            <person name="Phunkhang P."/>
            <person name="Pierre F."/>
            <person name="Priest M."/>
            <person name="Raghuraman S."/>
            <person name="Rege F."/>
            <person name="Reyes R."/>
            <person name="Rise C."/>
            <person name="Rogov P."/>
            <person name="Ross K."/>
            <person name="Ryan E."/>
            <person name="Settipalli S."/>
            <person name="Shea T."/>
            <person name="Sherpa N."/>
            <person name="Shi L."/>
            <person name="Shih D."/>
            <person name="Sparrow T."/>
            <person name="Spaulding J."/>
            <person name="Stalker J."/>
            <person name="Stange-Thomann N."/>
            <person name="Stavropoulos S."/>
            <person name="Stone C."/>
            <person name="Strader C."/>
            <person name="Tesfaye S."/>
            <person name="Thomson T."/>
            <person name="Thoulutsang Y."/>
            <person name="Thoulutsang D."/>
            <person name="Topham K."/>
            <person name="Topping I."/>
            <person name="Tsamla T."/>
            <person name="Vassiliev H."/>
            <person name="Vo A."/>
            <person name="Wangchuk T."/>
            <person name="Wangdi T."/>
            <person name="Weiand M."/>
            <person name="Wilkinson J."/>
            <person name="Wilson A."/>
            <person name="Yadav S."/>
            <person name="Young G."/>
            <person name="Yu Q."/>
            <person name="Zembek L."/>
            <person name="Zhong D."/>
            <person name="Zimmer A."/>
            <person name="Zwirko Z."/>
            <person name="Jaffe D.B."/>
            <person name="Alvarez P."/>
            <person name="Brockman W."/>
            <person name="Butler J."/>
            <person name="Chin C."/>
            <person name="Gnerre S."/>
            <person name="MacCallum I."/>
            <person name="Graves J.A."/>
            <person name="Ponting C.P."/>
            <person name="Breen M."/>
            <person name="Samollow P.B."/>
            <person name="Lander E.S."/>
            <person name="Lindblad-Toh K."/>
        </authorList>
    </citation>
    <scope>NUCLEOTIDE SEQUENCE [LARGE SCALE GENOMIC DNA]</scope>
</reference>
<dbReference type="FunCoup" id="A0A5F8G925">
    <property type="interactions" value="34"/>
</dbReference>